<evidence type="ECO:0000256" key="4">
    <source>
        <dbReference type="ARBA" id="ARBA00022840"/>
    </source>
</evidence>
<dbReference type="InterPro" id="IPR011009">
    <property type="entry name" value="Kinase-like_dom_sf"/>
</dbReference>
<gene>
    <name evidence="7" type="primary">prkC_2</name>
    <name evidence="7" type="ORF">Mrose_02590</name>
</gene>
<sequence>MEGGTKTIASQAEVRVGKYVLQNLLSEDGLGRVFQAQDAELRRPVVVRLLPLQARLAQRFQELGQGWMGLKHPNVVELYDYGESGEFFYLASELVPDGSLQTLLHRYARAGQRIPLQQGLELVRDAAAALEEAHRRGVVHGDLRPGNLLLRRSGLMEQHTLKVGNFGLTLMESSGDLEDLEQLKGSPTHMAPEQFQGLPATFRSDIYALGVVLYEVATGLLPFEAKDRKDAAIRHIYAQPVPPRQIVPELPEALERTILRALAKNPIDRFADVGELRDALQGLLDRSTPPQARPTLRLGPELAEVALPSIPAPEGTSKNPRVSVCDGQGQVLRVIELGHGGLRLGRLEGNDVVLESERISRHHLRVDWDGEQVYLNDLGSTNGTWLYGGGTSQQLLPQVSTPWPWRSLVRLSPFWLRLDPPTPIGARRIGVSLEPDHLALTPGEAATFKARLINLGPTVDHFHIGLEGVPAHWLLQSPEVQLNPGNQATVTLTVLVPRSAEARAGEYELKVRADSRENPGESSAASARWTVLPFADHSLSLEPPNATARRMAAYRIRLTNTGNTPACYGVLVEDKHHQLTFRFDDRKAAAVQLNEQQRNVLSRWFRMLTRPLENALRSLWERTVGPSLRRVQWYKQQLEEFSGQGPNAPKRPLPPPEVMPRYRLEPGQAVEIPLKVWAPLRLFGAPTPRRFEVSAQALELPERLEEPRPLSQSAQFNHRGLLPVWSAPVMLLLLGLLGLWWTRPPSITHLALEPTQPLAGQPVTLRYRVSNATRLELRPLGLSLDPKGEHYTFERGFEGPTNLTLVAYGRWRNSQESLSVTVREPQATPPVIEVFEATPRKLYQGQPVLLRWKVRGAQSVTLEPIGTVKASGSYEDKPDATLTYRLIALNRDQRVERNLKVSVGVPSPRIEGFSVKPLRVTRGDGSVLTFFWRTANASVIELDGVGTVAPSGTQQLAAPEQSSEFALRVRNAAGEEVVRKVRVEVVEPVVAAPPTPPPPLPTAAPGAEVQNGSAPPVIESFKTSALELTQGQKLILSWKVTNASSVRIPTLSPDPLPAQGSRVVVPRASSTYTLQATGAGGQAQQSLQVSVRPAPIREAWYDNIFGSIQLEREGKQVRGSYRNLSNGAKGSLEGVLEAGVLRGTYTAGTSQRSFEWNLTPDAQGFNGVAGELGRWCGARKGSPLPDGCGYQGEWTTHFAARDNCSMQLRHVENRISGSFCEGSLSGEVKYQAGRIVAEGTWNSNLTGAQGRFRFELTSIDTLQFQGNAHNLEWCGWRSGIAKPARCGLER</sequence>
<keyword evidence="3 7" id="KW-0418">Kinase</keyword>
<dbReference type="EMBL" id="QWLA01000055">
    <property type="protein sequence ID" value="RIH84573.1"/>
    <property type="molecule type" value="Genomic_DNA"/>
</dbReference>
<evidence type="ECO:0000259" key="6">
    <source>
        <dbReference type="PROSITE" id="PS50011"/>
    </source>
</evidence>
<dbReference type="SUPFAM" id="SSF49879">
    <property type="entry name" value="SMAD/FHA domain"/>
    <property type="match status" value="1"/>
</dbReference>
<dbReference type="CDD" id="cd14014">
    <property type="entry name" value="STKc_PknB_like"/>
    <property type="match status" value="1"/>
</dbReference>
<keyword evidence="8" id="KW-1185">Reference proteome</keyword>
<dbReference type="Pfam" id="PF00069">
    <property type="entry name" value="Pkinase"/>
    <property type="match status" value="1"/>
</dbReference>
<dbReference type="PROSITE" id="PS50006">
    <property type="entry name" value="FHA_DOMAIN"/>
    <property type="match status" value="1"/>
</dbReference>
<dbReference type="Gene3D" id="3.30.200.20">
    <property type="entry name" value="Phosphorylase Kinase, domain 1"/>
    <property type="match status" value="1"/>
</dbReference>
<dbReference type="SMART" id="SM00240">
    <property type="entry name" value="FHA"/>
    <property type="match status" value="1"/>
</dbReference>
<dbReference type="CDD" id="cd00060">
    <property type="entry name" value="FHA"/>
    <property type="match status" value="1"/>
</dbReference>
<keyword evidence="1 7" id="KW-0808">Transferase</keyword>
<dbReference type="PROSITE" id="PS00109">
    <property type="entry name" value="PROTEIN_KINASE_TYR"/>
    <property type="match status" value="1"/>
</dbReference>
<dbReference type="InterPro" id="IPR000719">
    <property type="entry name" value="Prot_kinase_dom"/>
</dbReference>
<evidence type="ECO:0000313" key="8">
    <source>
        <dbReference type="Proteomes" id="UP000265341"/>
    </source>
</evidence>
<evidence type="ECO:0000256" key="3">
    <source>
        <dbReference type="ARBA" id="ARBA00022777"/>
    </source>
</evidence>
<dbReference type="Gene3D" id="1.10.510.10">
    <property type="entry name" value="Transferase(Phosphotransferase) domain 1"/>
    <property type="match status" value="1"/>
</dbReference>
<dbReference type="InterPro" id="IPR008984">
    <property type="entry name" value="SMAD_FHA_dom_sf"/>
</dbReference>
<accession>A0A399EM55</accession>
<dbReference type="RefSeq" id="WP_119278929.1">
    <property type="nucleotide sequence ID" value="NZ_QWLA01000055.1"/>
</dbReference>
<dbReference type="InterPro" id="IPR008266">
    <property type="entry name" value="Tyr_kinase_AS"/>
</dbReference>
<dbReference type="GO" id="GO:0005524">
    <property type="term" value="F:ATP binding"/>
    <property type="evidence" value="ECO:0007669"/>
    <property type="project" value="UniProtKB-KW"/>
</dbReference>
<feature type="domain" description="FHA" evidence="5">
    <location>
        <begin position="342"/>
        <end position="391"/>
    </location>
</feature>
<evidence type="ECO:0000259" key="5">
    <source>
        <dbReference type="PROSITE" id="PS50006"/>
    </source>
</evidence>
<dbReference type="Pfam" id="PF00498">
    <property type="entry name" value="FHA"/>
    <property type="match status" value="1"/>
</dbReference>
<dbReference type="EC" id="2.7.11.1" evidence="7"/>
<reference evidence="7 8" key="1">
    <citation type="submission" date="2018-08" db="EMBL/GenBank/DDBJ databases">
        <title>Meiothermus roseus NBRC 110900 genome sequencing project.</title>
        <authorList>
            <person name="Da Costa M.S."/>
            <person name="Albuquerque L."/>
            <person name="Raposo P."/>
            <person name="Froufe H.J.C."/>
            <person name="Barroso C.S."/>
            <person name="Egas C."/>
        </authorList>
    </citation>
    <scope>NUCLEOTIDE SEQUENCE [LARGE SCALE GENOMIC DNA]</scope>
    <source>
        <strain evidence="7 8">NBRC 110900</strain>
    </source>
</reference>
<dbReference type="PROSITE" id="PS50011">
    <property type="entry name" value="PROTEIN_KINASE_DOM"/>
    <property type="match status" value="1"/>
</dbReference>
<dbReference type="InterPro" id="IPR013783">
    <property type="entry name" value="Ig-like_fold"/>
</dbReference>
<organism evidence="7 8">
    <name type="scientific">Calidithermus roseus</name>
    <dbReference type="NCBI Taxonomy" id="1644118"/>
    <lineage>
        <taxon>Bacteria</taxon>
        <taxon>Thermotogati</taxon>
        <taxon>Deinococcota</taxon>
        <taxon>Deinococci</taxon>
        <taxon>Thermales</taxon>
        <taxon>Thermaceae</taxon>
        <taxon>Calidithermus</taxon>
    </lineage>
</organism>
<evidence type="ECO:0000256" key="2">
    <source>
        <dbReference type="ARBA" id="ARBA00022741"/>
    </source>
</evidence>
<evidence type="ECO:0000256" key="1">
    <source>
        <dbReference type="ARBA" id="ARBA00022679"/>
    </source>
</evidence>
<keyword evidence="4" id="KW-0067">ATP-binding</keyword>
<protein>
    <submittedName>
        <fullName evidence="7">Serine/threonine-protein kinase PrkC</fullName>
        <ecNumber evidence="7">2.7.11.1</ecNumber>
    </submittedName>
</protein>
<dbReference type="Gene3D" id="2.60.40.10">
    <property type="entry name" value="Immunoglobulins"/>
    <property type="match status" value="1"/>
</dbReference>
<comment type="caution">
    <text evidence="7">The sequence shown here is derived from an EMBL/GenBank/DDBJ whole genome shotgun (WGS) entry which is preliminary data.</text>
</comment>
<dbReference type="PANTHER" id="PTHR43289">
    <property type="entry name" value="MITOGEN-ACTIVATED PROTEIN KINASE KINASE KINASE 20-RELATED"/>
    <property type="match status" value="1"/>
</dbReference>
<dbReference type="SUPFAM" id="SSF56112">
    <property type="entry name" value="Protein kinase-like (PK-like)"/>
    <property type="match status" value="1"/>
</dbReference>
<keyword evidence="2" id="KW-0547">Nucleotide-binding</keyword>
<dbReference type="PANTHER" id="PTHR43289:SF6">
    <property type="entry name" value="SERINE_THREONINE-PROTEIN KINASE NEKL-3"/>
    <property type="match status" value="1"/>
</dbReference>
<dbReference type="Gene3D" id="2.60.200.20">
    <property type="match status" value="1"/>
</dbReference>
<dbReference type="InterPro" id="IPR000253">
    <property type="entry name" value="FHA_dom"/>
</dbReference>
<name>A0A399EM55_9DEIN</name>
<evidence type="ECO:0000313" key="7">
    <source>
        <dbReference type="EMBL" id="RIH84573.1"/>
    </source>
</evidence>
<dbReference type="OrthoDB" id="51164at2"/>
<feature type="domain" description="Protein kinase" evidence="6">
    <location>
        <begin position="19"/>
        <end position="284"/>
    </location>
</feature>
<dbReference type="Proteomes" id="UP000265341">
    <property type="component" value="Unassembled WGS sequence"/>
</dbReference>
<proteinExistence type="predicted"/>
<dbReference type="GO" id="GO:0004674">
    <property type="term" value="F:protein serine/threonine kinase activity"/>
    <property type="evidence" value="ECO:0007669"/>
    <property type="project" value="UniProtKB-EC"/>
</dbReference>